<protein>
    <submittedName>
        <fullName evidence="1">Uncharacterized protein</fullName>
    </submittedName>
</protein>
<dbReference type="Proteomes" id="UP000233551">
    <property type="component" value="Unassembled WGS sequence"/>
</dbReference>
<reference evidence="1 2" key="1">
    <citation type="submission" date="2017-11" db="EMBL/GenBank/DDBJ databases">
        <title>De-novo sequencing of pomegranate (Punica granatum L.) genome.</title>
        <authorList>
            <person name="Akparov Z."/>
            <person name="Amiraslanov A."/>
            <person name="Hajiyeva S."/>
            <person name="Abbasov M."/>
            <person name="Kaur K."/>
            <person name="Hamwieh A."/>
            <person name="Solovyev V."/>
            <person name="Salamov A."/>
            <person name="Braich B."/>
            <person name="Kosarev P."/>
            <person name="Mahmoud A."/>
            <person name="Hajiyev E."/>
            <person name="Babayeva S."/>
            <person name="Izzatullayeva V."/>
            <person name="Mammadov A."/>
            <person name="Mammadov A."/>
            <person name="Sharifova S."/>
            <person name="Ojaghi J."/>
            <person name="Eynullazada K."/>
            <person name="Bayramov B."/>
            <person name="Abdulazimova A."/>
            <person name="Shahmuradov I."/>
        </authorList>
    </citation>
    <scope>NUCLEOTIDE SEQUENCE [LARGE SCALE GENOMIC DNA]</scope>
    <source>
        <strain evidence="2">cv. AG2017</strain>
        <tissue evidence="1">Leaf</tissue>
    </source>
</reference>
<organism evidence="1 2">
    <name type="scientific">Punica granatum</name>
    <name type="common">Pomegranate</name>
    <dbReference type="NCBI Taxonomy" id="22663"/>
    <lineage>
        <taxon>Eukaryota</taxon>
        <taxon>Viridiplantae</taxon>
        <taxon>Streptophyta</taxon>
        <taxon>Embryophyta</taxon>
        <taxon>Tracheophyta</taxon>
        <taxon>Spermatophyta</taxon>
        <taxon>Magnoliopsida</taxon>
        <taxon>eudicotyledons</taxon>
        <taxon>Gunneridae</taxon>
        <taxon>Pentapetalae</taxon>
        <taxon>rosids</taxon>
        <taxon>malvids</taxon>
        <taxon>Myrtales</taxon>
        <taxon>Lythraceae</taxon>
        <taxon>Punica</taxon>
    </lineage>
</organism>
<dbReference type="AlphaFoldDB" id="A0A2I0L3B4"/>
<sequence>MRASWRVSALEVDECVLPRACCYLMLMVALRAHGLLGRFCVQLRRGYLHVEPLPCQSMRWEAREEFSDGRDPAHRSSPAICVSREG</sequence>
<accession>A0A2I0L3B4</accession>
<keyword evidence="2" id="KW-1185">Reference proteome</keyword>
<evidence type="ECO:0000313" key="2">
    <source>
        <dbReference type="Proteomes" id="UP000233551"/>
    </source>
</evidence>
<comment type="caution">
    <text evidence="1">The sequence shown here is derived from an EMBL/GenBank/DDBJ whole genome shotgun (WGS) entry which is preliminary data.</text>
</comment>
<proteinExistence type="predicted"/>
<dbReference type="EMBL" id="PGOL01000183">
    <property type="protein sequence ID" value="PKI75197.1"/>
    <property type="molecule type" value="Genomic_DNA"/>
</dbReference>
<gene>
    <name evidence="1" type="ORF">CRG98_004421</name>
</gene>
<evidence type="ECO:0000313" key="1">
    <source>
        <dbReference type="EMBL" id="PKI75197.1"/>
    </source>
</evidence>
<name>A0A2I0L3B4_PUNGR</name>